<sequence length="82" mass="9046">MQGIIRMVHWEGCQQGAEPVEGRHPLCVVARERGQFEQIVGVGADQIGIHRVVGRDRLQQLPSAINGLDQQVRVVCGRAQHA</sequence>
<gene>
    <name evidence="1" type="ORF">DN051_02210</name>
</gene>
<organism evidence="1 2">
    <name type="scientific">Streptomyces cadmiisoli</name>
    <dbReference type="NCBI Taxonomy" id="2184053"/>
    <lineage>
        <taxon>Bacteria</taxon>
        <taxon>Bacillati</taxon>
        <taxon>Actinomycetota</taxon>
        <taxon>Actinomycetes</taxon>
        <taxon>Kitasatosporales</taxon>
        <taxon>Streptomycetaceae</taxon>
        <taxon>Streptomyces</taxon>
        <taxon>Streptomyces aurantiacus group</taxon>
    </lineage>
</organism>
<accession>A0A2Z4IR40</accession>
<protein>
    <submittedName>
        <fullName evidence="1">Uncharacterized protein</fullName>
    </submittedName>
</protein>
<dbReference type="AlphaFoldDB" id="A0A2Z4IR40"/>
<dbReference type="Proteomes" id="UP000249616">
    <property type="component" value="Chromosome"/>
</dbReference>
<name>A0A2Z4IR40_9ACTN</name>
<evidence type="ECO:0000313" key="1">
    <source>
        <dbReference type="EMBL" id="AWW35621.1"/>
    </source>
</evidence>
<keyword evidence="2" id="KW-1185">Reference proteome</keyword>
<dbReference type="EMBL" id="CP030073">
    <property type="protein sequence ID" value="AWW35621.1"/>
    <property type="molecule type" value="Genomic_DNA"/>
</dbReference>
<evidence type="ECO:0000313" key="2">
    <source>
        <dbReference type="Proteomes" id="UP000249616"/>
    </source>
</evidence>
<proteinExistence type="predicted"/>
<reference evidence="1 2" key="1">
    <citation type="journal article" date="2019" name="Int. J. Syst. Evol. Microbiol.">
        <title>Streptomyces cadmiisoli sp. nov., a novel actinomycete isolated from cadmium-contaminated soil.</title>
        <authorList>
            <person name="Li K."/>
            <person name="Tang X."/>
            <person name="Zhao J."/>
            <person name="Guo Y."/>
            <person name="Tang Y."/>
            <person name="Gao J."/>
        </authorList>
    </citation>
    <scope>NUCLEOTIDE SEQUENCE [LARGE SCALE GENOMIC DNA]</scope>
    <source>
        <strain evidence="1 2">ZFG47</strain>
    </source>
</reference>
<dbReference type="KEGG" id="scad:DN051_02210"/>